<keyword evidence="3" id="KW-0216">Detoxification</keyword>
<dbReference type="Proteomes" id="UP000015388">
    <property type="component" value="Chromosome"/>
</dbReference>
<dbReference type="KEGG" id="cmd:B841_04295"/>
<dbReference type="InterPro" id="IPR013785">
    <property type="entry name" value="Aldolase_TIM"/>
</dbReference>
<dbReference type="PANTHER" id="PTHR42747:SF3">
    <property type="entry name" value="NITRONATE MONOOXYGENASE-RELATED"/>
    <property type="match status" value="1"/>
</dbReference>
<evidence type="ECO:0000256" key="5">
    <source>
        <dbReference type="ARBA" id="ARBA00022643"/>
    </source>
</evidence>
<dbReference type="Pfam" id="PF03060">
    <property type="entry name" value="NMO"/>
    <property type="match status" value="1"/>
</dbReference>
<dbReference type="eggNOG" id="COG2070">
    <property type="taxonomic scope" value="Bacteria"/>
</dbReference>
<comment type="catalytic activity">
    <reaction evidence="9">
        <text>3 propionate 3-nitronate + 3 O2 + H2O = 3 3-oxopropanoate + 2 nitrate + nitrite + H2O2 + 3 H(+)</text>
        <dbReference type="Rhea" id="RHEA:57332"/>
        <dbReference type="ChEBI" id="CHEBI:15377"/>
        <dbReference type="ChEBI" id="CHEBI:15378"/>
        <dbReference type="ChEBI" id="CHEBI:15379"/>
        <dbReference type="ChEBI" id="CHEBI:16240"/>
        <dbReference type="ChEBI" id="CHEBI:16301"/>
        <dbReference type="ChEBI" id="CHEBI:17632"/>
        <dbReference type="ChEBI" id="CHEBI:33190"/>
        <dbReference type="ChEBI" id="CHEBI:136067"/>
    </reaction>
</comment>
<dbReference type="InterPro" id="IPR004136">
    <property type="entry name" value="NMO"/>
</dbReference>
<keyword evidence="11" id="KW-1185">Reference proteome</keyword>
<dbReference type="GO" id="GO:0009636">
    <property type="term" value="P:response to toxic substance"/>
    <property type="evidence" value="ECO:0007669"/>
    <property type="project" value="UniProtKB-KW"/>
</dbReference>
<comment type="similarity">
    <text evidence="2">Belongs to the nitronate monooxygenase family. NMO class I subfamily.</text>
</comment>
<evidence type="ECO:0000256" key="9">
    <source>
        <dbReference type="ARBA" id="ARBA00049401"/>
    </source>
</evidence>
<dbReference type="PATRIC" id="fig|1224163.3.peg.859"/>
<reference evidence="10 11" key="1">
    <citation type="submission" date="2012-11" db="EMBL/GenBank/DDBJ databases">
        <title>The complete genome sequence of Corynebacterium maris Coryn-1 (=DSM 45190).</title>
        <authorList>
            <person name="Schaffert L."/>
            <person name="Albersmeier A."/>
            <person name="Kalinowski J."/>
            <person name="Ruckert C."/>
        </authorList>
    </citation>
    <scope>NUCLEOTIDE SEQUENCE [LARGE SCALE GENOMIC DNA]</scope>
    <source>
        <strain evidence="11">Coryn-1</strain>
    </source>
</reference>
<keyword evidence="4" id="KW-0285">Flavoprotein</keyword>
<organism evidence="10 11">
    <name type="scientific">Corynebacterium maris DSM 45190</name>
    <dbReference type="NCBI Taxonomy" id="1224163"/>
    <lineage>
        <taxon>Bacteria</taxon>
        <taxon>Bacillati</taxon>
        <taxon>Actinomycetota</taxon>
        <taxon>Actinomycetes</taxon>
        <taxon>Mycobacteriales</taxon>
        <taxon>Corynebacteriaceae</taxon>
        <taxon>Corynebacterium</taxon>
    </lineage>
</organism>
<comment type="cofactor">
    <cofactor evidence="1">
        <name>FMN</name>
        <dbReference type="ChEBI" id="CHEBI:58210"/>
    </cofactor>
</comment>
<sequence>MTTPIIAAPMAGGPSTPALARAVGAAGGLGFLALGTTTVDDAARQMAGMAGPVTYGVNLFAPQEPLAEPGQVAALAQELDLAVPSVDEVDYTNGWAKKLSSIFAAVEAGHGPAVVSSTFGAFSAEEVARLHAAGVEAWVGVTTPEDAVIAERLGVDALVVQGPEAGGHRFTWSVEEEPDQRPLSDLLAAVRGAGVRLPLVASGGITTPAQVAQALRLDGVVAVSCGTAFLLADEAGTSEHNRALLTRGGITTSTRAFSGRYARGLETEFTRRHPEVPPVYPHLNRMLAQRRATGDESVAYCLVGVGVEDVRPGPAAEVIDRLANG</sequence>
<evidence type="ECO:0000313" key="10">
    <source>
        <dbReference type="EMBL" id="AGS34342.1"/>
    </source>
</evidence>
<protein>
    <recommendedName>
        <fullName evidence="8">Propionate 3-nitronate monooxygenase</fullName>
    </recommendedName>
</protein>
<gene>
    <name evidence="10" type="ORF">B841_04295</name>
</gene>
<dbReference type="SUPFAM" id="SSF51412">
    <property type="entry name" value="Inosine monophosphate dehydrogenase (IMPDH)"/>
    <property type="match status" value="1"/>
</dbReference>
<evidence type="ECO:0000256" key="2">
    <source>
        <dbReference type="ARBA" id="ARBA00009881"/>
    </source>
</evidence>
<dbReference type="AlphaFoldDB" id="S5STF5"/>
<evidence type="ECO:0000256" key="3">
    <source>
        <dbReference type="ARBA" id="ARBA00022575"/>
    </source>
</evidence>
<evidence type="ECO:0000256" key="1">
    <source>
        <dbReference type="ARBA" id="ARBA00001917"/>
    </source>
</evidence>
<dbReference type="STRING" id="1224163.B841_04295"/>
<dbReference type="Gene3D" id="3.20.20.70">
    <property type="entry name" value="Aldolase class I"/>
    <property type="match status" value="1"/>
</dbReference>
<name>S5STF5_9CORY</name>
<accession>S5STF5</accession>
<evidence type="ECO:0000313" key="11">
    <source>
        <dbReference type="Proteomes" id="UP000015388"/>
    </source>
</evidence>
<proteinExistence type="inferred from homology"/>
<dbReference type="PANTHER" id="PTHR42747">
    <property type="entry name" value="NITRONATE MONOOXYGENASE-RELATED"/>
    <property type="match status" value="1"/>
</dbReference>
<evidence type="ECO:0000256" key="6">
    <source>
        <dbReference type="ARBA" id="ARBA00023002"/>
    </source>
</evidence>
<evidence type="ECO:0000256" key="8">
    <source>
        <dbReference type="ARBA" id="ARBA00031155"/>
    </source>
</evidence>
<dbReference type="EMBL" id="CP003924">
    <property type="protein sequence ID" value="AGS34342.1"/>
    <property type="molecule type" value="Genomic_DNA"/>
</dbReference>
<dbReference type="HOGENOM" id="CLU_038732_5_1_11"/>
<dbReference type="GO" id="GO:0018580">
    <property type="term" value="F:nitronate monooxygenase activity"/>
    <property type="evidence" value="ECO:0007669"/>
    <property type="project" value="InterPro"/>
</dbReference>
<evidence type="ECO:0000256" key="4">
    <source>
        <dbReference type="ARBA" id="ARBA00022630"/>
    </source>
</evidence>
<keyword evidence="6" id="KW-0560">Oxidoreductase</keyword>
<evidence type="ECO:0000256" key="7">
    <source>
        <dbReference type="ARBA" id="ARBA00023033"/>
    </source>
</evidence>
<dbReference type="CDD" id="cd04730">
    <property type="entry name" value="NPD_like"/>
    <property type="match status" value="1"/>
</dbReference>
<keyword evidence="5" id="KW-0288">FMN</keyword>
<keyword evidence="7" id="KW-0503">Monooxygenase</keyword>